<name>A0A366LUL2_9ACTN</name>
<sequence>MADLYTMPIEGIVMTAPCGGNNNEDGEGEACLTIGRIPGEPDAYVVGDSKKHDAPPLRFFGPELRAWGIDTAKV</sequence>
<organism evidence="1 2">
    <name type="scientific">Spongiactinospora rosea</name>
    <dbReference type="NCBI Taxonomy" id="2248750"/>
    <lineage>
        <taxon>Bacteria</taxon>
        <taxon>Bacillati</taxon>
        <taxon>Actinomycetota</taxon>
        <taxon>Actinomycetes</taxon>
        <taxon>Streptosporangiales</taxon>
        <taxon>Streptosporangiaceae</taxon>
        <taxon>Spongiactinospora</taxon>
    </lineage>
</organism>
<gene>
    <name evidence="1" type="ORF">DP939_24615</name>
</gene>
<proteinExistence type="predicted"/>
<dbReference type="EMBL" id="QMEY01000011">
    <property type="protein sequence ID" value="RBQ17646.1"/>
    <property type="molecule type" value="Genomic_DNA"/>
</dbReference>
<comment type="caution">
    <text evidence="1">The sequence shown here is derived from an EMBL/GenBank/DDBJ whole genome shotgun (WGS) entry which is preliminary data.</text>
</comment>
<reference evidence="1 2" key="1">
    <citation type="submission" date="2018-06" db="EMBL/GenBank/DDBJ databases">
        <title>Sphaerisporangium craniellae sp. nov., isolated from a marine sponge in the South China Sea.</title>
        <authorList>
            <person name="Li L."/>
        </authorList>
    </citation>
    <scope>NUCLEOTIDE SEQUENCE [LARGE SCALE GENOMIC DNA]</scope>
    <source>
        <strain evidence="1 2">LHW63015</strain>
    </source>
</reference>
<evidence type="ECO:0000313" key="1">
    <source>
        <dbReference type="EMBL" id="RBQ17646.1"/>
    </source>
</evidence>
<accession>A0A366LUL2</accession>
<protein>
    <submittedName>
        <fullName evidence="1">DUF397 domain-containing protein</fullName>
    </submittedName>
</protein>
<evidence type="ECO:0000313" key="2">
    <source>
        <dbReference type="Proteomes" id="UP000253303"/>
    </source>
</evidence>
<dbReference type="AlphaFoldDB" id="A0A366LUL2"/>
<dbReference type="Proteomes" id="UP000253303">
    <property type="component" value="Unassembled WGS sequence"/>
</dbReference>
<keyword evidence="2" id="KW-1185">Reference proteome</keyword>
<dbReference type="OrthoDB" id="4239159at2"/>